<comment type="caution">
    <text evidence="1">The sequence shown here is derived from an EMBL/GenBank/DDBJ whole genome shotgun (WGS) entry which is preliminary data.</text>
</comment>
<accession>A0ABW5BFG4</accession>
<dbReference type="SUPFAM" id="SSF47413">
    <property type="entry name" value="lambda repressor-like DNA-binding domains"/>
    <property type="match status" value="1"/>
</dbReference>
<dbReference type="RefSeq" id="WP_380247487.1">
    <property type="nucleotide sequence ID" value="NZ_JBHUII010000001.1"/>
</dbReference>
<name>A0ABW5BFG4_9PROT</name>
<evidence type="ECO:0000313" key="2">
    <source>
        <dbReference type="Proteomes" id="UP001597294"/>
    </source>
</evidence>
<gene>
    <name evidence="1" type="ORF">ACFSKO_01050</name>
</gene>
<dbReference type="InterPro" id="IPR027909">
    <property type="entry name" value="DUF4447"/>
</dbReference>
<reference evidence="2" key="1">
    <citation type="journal article" date="2019" name="Int. J. Syst. Evol. Microbiol.">
        <title>The Global Catalogue of Microorganisms (GCM) 10K type strain sequencing project: providing services to taxonomists for standard genome sequencing and annotation.</title>
        <authorList>
            <consortium name="The Broad Institute Genomics Platform"/>
            <consortium name="The Broad Institute Genome Sequencing Center for Infectious Disease"/>
            <person name="Wu L."/>
            <person name="Ma J."/>
        </authorList>
    </citation>
    <scope>NUCLEOTIDE SEQUENCE [LARGE SCALE GENOMIC DNA]</scope>
    <source>
        <strain evidence="2">CGMCC 4.7192</strain>
    </source>
</reference>
<proteinExistence type="predicted"/>
<evidence type="ECO:0000313" key="1">
    <source>
        <dbReference type="EMBL" id="MFD2204176.1"/>
    </source>
</evidence>
<keyword evidence="2" id="KW-1185">Reference proteome</keyword>
<sequence>MSKLTPDQMDDIIFGMGLTHREAAGVLRVQAKDLFSWIKGNSEIPDDKAAELLKLEETVEDYVEDVLATVDDIVEAKGKPKSVPVIRYLGNKLFKEWKPDLYKIFRYHKLYSTVITRARIELHREDITLVPVTFDPESYQVFLGSNEDSEANRAAWAATASS</sequence>
<dbReference type="InterPro" id="IPR027910">
    <property type="entry name" value="YdiL_sf"/>
</dbReference>
<dbReference type="EMBL" id="JBHUII010000001">
    <property type="protein sequence ID" value="MFD2204176.1"/>
    <property type="molecule type" value="Genomic_DNA"/>
</dbReference>
<organism evidence="1 2">
    <name type="scientific">Kiloniella antarctica</name>
    <dbReference type="NCBI Taxonomy" id="1550907"/>
    <lineage>
        <taxon>Bacteria</taxon>
        <taxon>Pseudomonadati</taxon>
        <taxon>Pseudomonadota</taxon>
        <taxon>Alphaproteobacteria</taxon>
        <taxon>Rhodospirillales</taxon>
        <taxon>Kiloniellaceae</taxon>
        <taxon>Kiloniella</taxon>
    </lineage>
</organism>
<dbReference type="Gene3D" id="1.10.3100.10">
    <property type="entry name" value="Putative cytoplasmic protein"/>
    <property type="match status" value="1"/>
</dbReference>
<dbReference type="InterPro" id="IPR010982">
    <property type="entry name" value="Lambda_DNA-bd_dom_sf"/>
</dbReference>
<dbReference type="Pfam" id="PF14590">
    <property type="entry name" value="DUF4447"/>
    <property type="match status" value="1"/>
</dbReference>
<protein>
    <submittedName>
        <fullName evidence="1">DUF4447 family protein</fullName>
    </submittedName>
</protein>
<dbReference type="Proteomes" id="UP001597294">
    <property type="component" value="Unassembled WGS sequence"/>
</dbReference>